<feature type="binding site" evidence="3">
    <location>
        <position position="106"/>
    </location>
    <ligand>
        <name>Mn(2+)</name>
        <dbReference type="ChEBI" id="CHEBI:29035"/>
        <label>2</label>
    </ligand>
</feature>
<feature type="binding site" evidence="3">
    <location>
        <position position="140"/>
    </location>
    <ligand>
        <name>Mn(2+)</name>
        <dbReference type="ChEBI" id="CHEBI:29035"/>
        <label>2</label>
    </ligand>
</feature>
<dbReference type="SUPFAM" id="SSF55031">
    <property type="entry name" value="Bacterial exopeptidase dimerisation domain"/>
    <property type="match status" value="1"/>
</dbReference>
<keyword evidence="2 5" id="KW-0378">Hydrolase</keyword>
<proteinExistence type="inferred from homology"/>
<dbReference type="PANTHER" id="PTHR11014">
    <property type="entry name" value="PEPTIDASE M20 FAMILY MEMBER"/>
    <property type="match status" value="1"/>
</dbReference>
<keyword evidence="3" id="KW-0479">Metal-binding</keyword>
<dbReference type="Proteomes" id="UP000451233">
    <property type="component" value="Unassembled WGS sequence"/>
</dbReference>
<gene>
    <name evidence="5" type="ORF">GS398_04055</name>
</gene>
<dbReference type="PIRSF" id="PIRSF005962">
    <property type="entry name" value="Pept_M20D_amidohydro"/>
    <property type="match status" value="1"/>
</dbReference>
<dbReference type="GO" id="GO:0016787">
    <property type="term" value="F:hydrolase activity"/>
    <property type="evidence" value="ECO:0007669"/>
    <property type="project" value="UniProtKB-KW"/>
</dbReference>
<dbReference type="FunFam" id="3.30.70.360:FF:000014">
    <property type="entry name" value="N-acyl-L-amino acid amidohydrolase"/>
    <property type="match status" value="1"/>
</dbReference>
<dbReference type="NCBIfam" id="TIGR01891">
    <property type="entry name" value="amidohydrolases"/>
    <property type="match status" value="1"/>
</dbReference>
<keyword evidence="6" id="KW-1185">Reference proteome</keyword>
<accession>A0A7K1XU32</accession>
<dbReference type="InterPro" id="IPR036264">
    <property type="entry name" value="Bact_exopeptidase_dim_dom"/>
</dbReference>
<evidence type="ECO:0000313" key="6">
    <source>
        <dbReference type="Proteomes" id="UP000451233"/>
    </source>
</evidence>
<name>A0A7K1XU32_9SPHI</name>
<dbReference type="CDD" id="cd03886">
    <property type="entry name" value="M20_Acy1"/>
    <property type="match status" value="1"/>
</dbReference>
<dbReference type="Gene3D" id="3.30.70.360">
    <property type="match status" value="1"/>
</dbReference>
<feature type="binding site" evidence="3">
    <location>
        <position position="104"/>
    </location>
    <ligand>
        <name>Mn(2+)</name>
        <dbReference type="ChEBI" id="CHEBI:29035"/>
        <label>2</label>
    </ligand>
</feature>
<dbReference type="SUPFAM" id="SSF53187">
    <property type="entry name" value="Zn-dependent exopeptidases"/>
    <property type="match status" value="1"/>
</dbReference>
<dbReference type="AlphaFoldDB" id="A0A7K1XU32"/>
<dbReference type="GO" id="GO:0046872">
    <property type="term" value="F:metal ion binding"/>
    <property type="evidence" value="ECO:0007669"/>
    <property type="project" value="UniProtKB-KW"/>
</dbReference>
<evidence type="ECO:0000313" key="5">
    <source>
        <dbReference type="EMBL" id="MXV14460.1"/>
    </source>
</evidence>
<keyword evidence="3" id="KW-0464">Manganese</keyword>
<dbReference type="InterPro" id="IPR002933">
    <property type="entry name" value="Peptidase_M20"/>
</dbReference>
<dbReference type="Pfam" id="PF01546">
    <property type="entry name" value="Peptidase_M20"/>
    <property type="match status" value="1"/>
</dbReference>
<comment type="cofactor">
    <cofactor evidence="3">
        <name>Mn(2+)</name>
        <dbReference type="ChEBI" id="CHEBI:29035"/>
    </cofactor>
    <text evidence="3">The Mn(2+) ion enhances activity.</text>
</comment>
<dbReference type="EMBL" id="WVHS01000001">
    <property type="protein sequence ID" value="MXV14460.1"/>
    <property type="molecule type" value="Genomic_DNA"/>
</dbReference>
<dbReference type="InterPro" id="IPR011650">
    <property type="entry name" value="Peptidase_M20_dimer"/>
</dbReference>
<sequence length="395" mass="43425">MWKEKIQHLAKEIEPEVVRLRRHLHSHPELSFNEYETSAFVKAKLTELGVPFQPMADTGVVGLITGEQPSDSIVALRADMDALPILEANEVPYRSQNTGVMHACGHDVHTSSLLGVATILSAMKDQFGGTVKLIFQPAEEKLPGGASLMIKEGVLENPKPGAVIGQHVMPLIDAGKVGFREGKYMASTDEIYVTVRGKGGHGAQPQQNIDPVLITAHMIVALQQIVSRAADPKMPTVLSFGKVQANGATNVIPNEVYLEGTFRTMDEEWRAEAHRRMKKMAEGIAESMGGSCEFNIVRGYPFLVNEEKLTAEVRSYATEYLGDENVLDLDIWMAAEDFAYYSQAADSCFYRLGTRNEARGITSSVHTPTFDIEEKALETSIGLMSYIAIRRLGNA</sequence>
<feature type="binding site" evidence="3">
    <location>
        <position position="167"/>
    </location>
    <ligand>
        <name>Mn(2+)</name>
        <dbReference type="ChEBI" id="CHEBI:29035"/>
        <label>2</label>
    </ligand>
</feature>
<dbReference type="Pfam" id="PF07687">
    <property type="entry name" value="M20_dimer"/>
    <property type="match status" value="1"/>
</dbReference>
<comment type="caution">
    <text evidence="5">The sequence shown here is derived from an EMBL/GenBank/DDBJ whole genome shotgun (WGS) entry which is preliminary data.</text>
</comment>
<evidence type="ECO:0000256" key="3">
    <source>
        <dbReference type="PIRSR" id="PIRSR005962-1"/>
    </source>
</evidence>
<comment type="similarity">
    <text evidence="1">Belongs to the peptidase M20 family.</text>
</comment>
<protein>
    <submittedName>
        <fullName evidence="5">Amidohydrolase</fullName>
    </submittedName>
</protein>
<evidence type="ECO:0000259" key="4">
    <source>
        <dbReference type="Pfam" id="PF07687"/>
    </source>
</evidence>
<feature type="domain" description="Peptidase M20 dimerisation" evidence="4">
    <location>
        <begin position="193"/>
        <end position="283"/>
    </location>
</feature>
<feature type="binding site" evidence="3">
    <location>
        <position position="366"/>
    </location>
    <ligand>
        <name>Mn(2+)</name>
        <dbReference type="ChEBI" id="CHEBI:29035"/>
        <label>2</label>
    </ligand>
</feature>
<organism evidence="5 6">
    <name type="scientific">Hufsiella ginkgonis</name>
    <dbReference type="NCBI Taxonomy" id="2695274"/>
    <lineage>
        <taxon>Bacteria</taxon>
        <taxon>Pseudomonadati</taxon>
        <taxon>Bacteroidota</taxon>
        <taxon>Sphingobacteriia</taxon>
        <taxon>Sphingobacteriales</taxon>
        <taxon>Sphingobacteriaceae</taxon>
        <taxon>Hufsiella</taxon>
    </lineage>
</organism>
<reference evidence="5 6" key="1">
    <citation type="submission" date="2019-11" db="EMBL/GenBank/DDBJ databases">
        <title>Pedobacter sp. HMF7056 Genome sequencing and assembly.</title>
        <authorList>
            <person name="Kang H."/>
            <person name="Kim H."/>
            <person name="Joh K."/>
        </authorList>
    </citation>
    <scope>NUCLEOTIDE SEQUENCE [LARGE SCALE GENOMIC DNA]</scope>
    <source>
        <strain evidence="5 6">HMF7056</strain>
    </source>
</reference>
<evidence type="ECO:0000256" key="1">
    <source>
        <dbReference type="ARBA" id="ARBA00006153"/>
    </source>
</evidence>
<dbReference type="RefSeq" id="WP_160905433.1">
    <property type="nucleotide sequence ID" value="NZ_WVHS01000001.1"/>
</dbReference>
<dbReference type="PANTHER" id="PTHR11014:SF63">
    <property type="entry name" value="METALLOPEPTIDASE, PUTATIVE (AFU_ORTHOLOGUE AFUA_6G09600)-RELATED"/>
    <property type="match status" value="1"/>
</dbReference>
<dbReference type="Gene3D" id="3.40.630.10">
    <property type="entry name" value="Zn peptidases"/>
    <property type="match status" value="1"/>
</dbReference>
<evidence type="ECO:0000256" key="2">
    <source>
        <dbReference type="ARBA" id="ARBA00022801"/>
    </source>
</evidence>
<dbReference type="InterPro" id="IPR017439">
    <property type="entry name" value="Amidohydrolase"/>
</dbReference>